<evidence type="ECO:0000313" key="5">
    <source>
        <dbReference type="Proteomes" id="UP000660381"/>
    </source>
</evidence>
<evidence type="ECO:0000313" key="4">
    <source>
        <dbReference type="EMBL" id="MBD2693484.1"/>
    </source>
</evidence>
<name>A0ABR8J7R8_9NOST</name>
<evidence type="ECO:0000259" key="3">
    <source>
        <dbReference type="Pfam" id="PF13458"/>
    </source>
</evidence>
<sequence>MCQHCQQVITELDINIELFLQKLDILPNKKQLSEFDQTIICQSLLGYSRQQIANIVNLSEQNIRDRLSKYIYPKIAELMQVDQEQIAGNWVIILNFLLNTNNGYKLNPAPQLNNDNFQGSFGRQIFLYPPNQEIVKLQIEGTQFYQQGLYYQALKCFLWAWKKELEIYGIGNPEILIYINNCLIEYKQSLLQTREIEVYTLAVVVPFYHNHGHVAAEILRGIAQIQLQLNLPIFDKINLEKEINLEDIRPHTFFTLNNTVYPLSLRILIVNDPNNLYASYNQTAENLANLASQLNLIAIIGHYSSEMTKKALQFYSQKGLVLVNSSSTSNELSYLSGGESLSFFRLTTQDSINAKKLGEYLKDILTVKSQPKVAIIYNKNSSYSNSYRNSIKKYLEEYEESFILLSECSYISENYYQFQKYIEDIKQKEVDIIIVIPDGGIESNSLNNAGLISRLNLNNCLIAGSATFYHENVLHWIDEQSQNNLVNQNNDQIIACIPWHWYSQENGCNGENQLAKNFCEIGKELWGEEKLTWRSATAFDSVLIVLRTLEKHNKYIQDSQSLLIKMNQYFKEQKKQVRGVTGIIEFHENGDRINPPAEIVAVKWDAQQQKWKWTV</sequence>
<dbReference type="Pfam" id="PF13458">
    <property type="entry name" value="Peripla_BP_6"/>
    <property type="match status" value="1"/>
</dbReference>
<dbReference type="InterPro" id="IPR051010">
    <property type="entry name" value="BCAA_transport"/>
</dbReference>
<dbReference type="CDD" id="cd06268">
    <property type="entry name" value="PBP1_ABC_transporter_LIVBP-like"/>
    <property type="match status" value="1"/>
</dbReference>
<gene>
    <name evidence="4" type="ORF">H6G68_17265</name>
</gene>
<dbReference type="PANTHER" id="PTHR30483">
    <property type="entry name" value="LEUCINE-SPECIFIC-BINDING PROTEIN"/>
    <property type="match status" value="1"/>
</dbReference>
<keyword evidence="5" id="KW-1185">Reference proteome</keyword>
<dbReference type="EMBL" id="JACJTQ010000027">
    <property type="protein sequence ID" value="MBD2693484.1"/>
    <property type="molecule type" value="Genomic_DNA"/>
</dbReference>
<dbReference type="Gene3D" id="3.40.50.2300">
    <property type="match status" value="2"/>
</dbReference>
<dbReference type="PANTHER" id="PTHR30483:SF6">
    <property type="entry name" value="PERIPLASMIC BINDING PROTEIN OF ABC TRANSPORTER FOR NATURAL AMINO ACIDS"/>
    <property type="match status" value="1"/>
</dbReference>
<dbReference type="Proteomes" id="UP000660381">
    <property type="component" value="Unassembled WGS sequence"/>
</dbReference>
<dbReference type="InterPro" id="IPR028082">
    <property type="entry name" value="Peripla_BP_I"/>
</dbReference>
<reference evidence="4 5" key="1">
    <citation type="journal article" date="2020" name="ISME J.">
        <title>Comparative genomics reveals insights into cyanobacterial evolution and habitat adaptation.</title>
        <authorList>
            <person name="Chen M.Y."/>
            <person name="Teng W.K."/>
            <person name="Zhao L."/>
            <person name="Hu C.X."/>
            <person name="Zhou Y.K."/>
            <person name="Han B.P."/>
            <person name="Song L.R."/>
            <person name="Shu W.S."/>
        </authorList>
    </citation>
    <scope>NUCLEOTIDE SEQUENCE [LARGE SCALE GENOMIC DNA]</scope>
    <source>
        <strain evidence="4 5">FACHB-362</strain>
    </source>
</reference>
<proteinExistence type="inferred from homology"/>
<keyword evidence="2" id="KW-0732">Signal</keyword>
<comment type="similarity">
    <text evidence="1">Belongs to the leucine-binding protein family.</text>
</comment>
<protein>
    <submittedName>
        <fullName evidence="4">Amino acid ABC transporter substrate-binding protein</fullName>
    </submittedName>
</protein>
<dbReference type="RefSeq" id="WP_190907749.1">
    <property type="nucleotide sequence ID" value="NZ_JACJTQ010000027.1"/>
</dbReference>
<accession>A0ABR8J7R8</accession>
<dbReference type="InterPro" id="IPR028081">
    <property type="entry name" value="Leu-bd"/>
</dbReference>
<dbReference type="SUPFAM" id="SSF53822">
    <property type="entry name" value="Periplasmic binding protein-like I"/>
    <property type="match status" value="1"/>
</dbReference>
<organism evidence="4 5">
    <name type="scientific">Anabaena catenula FACHB-362</name>
    <dbReference type="NCBI Taxonomy" id="2692877"/>
    <lineage>
        <taxon>Bacteria</taxon>
        <taxon>Bacillati</taxon>
        <taxon>Cyanobacteriota</taxon>
        <taxon>Cyanophyceae</taxon>
        <taxon>Nostocales</taxon>
        <taxon>Nostocaceae</taxon>
        <taxon>Anabaena</taxon>
    </lineage>
</organism>
<feature type="domain" description="Leucine-binding protein" evidence="3">
    <location>
        <begin position="283"/>
        <end position="603"/>
    </location>
</feature>
<comment type="caution">
    <text evidence="4">The sequence shown here is derived from an EMBL/GenBank/DDBJ whole genome shotgun (WGS) entry which is preliminary data.</text>
</comment>
<evidence type="ECO:0000256" key="1">
    <source>
        <dbReference type="ARBA" id="ARBA00010062"/>
    </source>
</evidence>
<evidence type="ECO:0000256" key="2">
    <source>
        <dbReference type="ARBA" id="ARBA00022729"/>
    </source>
</evidence>